<feature type="compositionally biased region" description="Polar residues" evidence="1">
    <location>
        <begin position="414"/>
        <end position="424"/>
    </location>
</feature>
<dbReference type="Proteomes" id="UP001163846">
    <property type="component" value="Unassembled WGS sequence"/>
</dbReference>
<dbReference type="AlphaFoldDB" id="A0AA38PA94"/>
<dbReference type="Gene3D" id="2.60.120.260">
    <property type="entry name" value="Galactose-binding domain-like"/>
    <property type="match status" value="2"/>
</dbReference>
<accession>A0AA38PA94</accession>
<gene>
    <name evidence="3" type="ORF">F5878DRAFT_641362</name>
</gene>
<sequence length="506" mass="55281">MLLFSTRLFFILHFTTVITGAFRSNECHEPSTNTALLCSTIDKELALRLHEHPTLSFAHSQWIWTPEVVDGKAPPGSRAFRKNFIAPFNREPAFATIAFGADDAATLWVNGELVVTEIGWGHARSSCVPLRPHLNVFAVNATNNGNVNNAAGFLFTAVITYMDGTTSSLVSDTTWRGQSNVPEGFQNLSYDDSSWMPVKSSGNYATDAIAIAGRNELSFLPARWIWTNEVRNGHAPPGARAFRLTVALPPRHTHASVAILATADDYYSFYVNGRFVGSGIQYLAAQRFEVEDIEGPRIVFAVYAENKVTREGWNPAGLISAIRITSRDPTLPCLQGCSVTHDWFTDAGWKAYPGDAPPYGFELPVFDDTKWPFAAVRDRLPGRISIPAVNAIDGPGSPLPGAPRGTPHQKATFGHQSESPLQTNYPPNFQYQPSYQADCPPQNNLHSQHRFGGSDAHVGGVYYPFNAGQSADQVGTAGSKLLHDCDCVPVDGQGPAKSSRRVYLNV</sequence>
<evidence type="ECO:0000313" key="3">
    <source>
        <dbReference type="EMBL" id="KAJ3839184.1"/>
    </source>
</evidence>
<reference evidence="3" key="1">
    <citation type="submission" date="2022-08" db="EMBL/GenBank/DDBJ databases">
        <authorList>
            <consortium name="DOE Joint Genome Institute"/>
            <person name="Min B."/>
            <person name="Riley R."/>
            <person name="Sierra-Patev S."/>
            <person name="Naranjo-Ortiz M."/>
            <person name="Looney B."/>
            <person name="Konkel Z."/>
            <person name="Slot J.C."/>
            <person name="Sakamoto Y."/>
            <person name="Steenwyk J.L."/>
            <person name="Rokas A."/>
            <person name="Carro J."/>
            <person name="Camarero S."/>
            <person name="Ferreira P."/>
            <person name="Molpeceres G."/>
            <person name="Ruiz-Duenas F.J."/>
            <person name="Serrano A."/>
            <person name="Henrissat B."/>
            <person name="Drula E."/>
            <person name="Hughes K.W."/>
            <person name="Mata J.L."/>
            <person name="Ishikawa N.K."/>
            <person name="Vargas-Isla R."/>
            <person name="Ushijima S."/>
            <person name="Smith C.A."/>
            <person name="Ahrendt S."/>
            <person name="Andreopoulos W."/>
            <person name="He G."/>
            <person name="Labutti K."/>
            <person name="Lipzen A."/>
            <person name="Ng V."/>
            <person name="Sandor L."/>
            <person name="Barry K."/>
            <person name="Martinez A.T."/>
            <person name="Xiao Y."/>
            <person name="Gibbons J.G."/>
            <person name="Terashima K."/>
            <person name="Hibbett D.S."/>
            <person name="Grigoriev I.V."/>
        </authorList>
    </citation>
    <scope>NUCLEOTIDE SEQUENCE</scope>
    <source>
        <strain evidence="3">TFB9207</strain>
    </source>
</reference>
<name>A0AA38PA94_9AGAR</name>
<dbReference type="EMBL" id="MU806142">
    <property type="protein sequence ID" value="KAJ3839184.1"/>
    <property type="molecule type" value="Genomic_DNA"/>
</dbReference>
<evidence type="ECO:0000313" key="4">
    <source>
        <dbReference type="Proteomes" id="UP001163846"/>
    </source>
</evidence>
<keyword evidence="2" id="KW-0732">Signal</keyword>
<dbReference type="SUPFAM" id="SSF49785">
    <property type="entry name" value="Galactose-binding domain-like"/>
    <property type="match status" value="1"/>
</dbReference>
<feature type="signal peptide" evidence="2">
    <location>
        <begin position="1"/>
        <end position="21"/>
    </location>
</feature>
<keyword evidence="4" id="KW-1185">Reference proteome</keyword>
<evidence type="ECO:0000256" key="1">
    <source>
        <dbReference type="SAM" id="MobiDB-lite"/>
    </source>
</evidence>
<comment type="caution">
    <text evidence="3">The sequence shown here is derived from an EMBL/GenBank/DDBJ whole genome shotgun (WGS) entry which is preliminary data.</text>
</comment>
<feature type="region of interest" description="Disordered" evidence="1">
    <location>
        <begin position="391"/>
        <end position="424"/>
    </location>
</feature>
<protein>
    <recommendedName>
        <fullName evidence="5">Glycoside hydrolase family 2 protein</fullName>
    </recommendedName>
</protein>
<evidence type="ECO:0000256" key="2">
    <source>
        <dbReference type="SAM" id="SignalP"/>
    </source>
</evidence>
<evidence type="ECO:0008006" key="5">
    <source>
        <dbReference type="Google" id="ProtNLM"/>
    </source>
</evidence>
<dbReference type="InterPro" id="IPR008979">
    <property type="entry name" value="Galactose-bd-like_sf"/>
</dbReference>
<proteinExistence type="predicted"/>
<feature type="chain" id="PRO_5041424253" description="Glycoside hydrolase family 2 protein" evidence="2">
    <location>
        <begin position="22"/>
        <end position="506"/>
    </location>
</feature>
<organism evidence="3 4">
    <name type="scientific">Lentinula raphanica</name>
    <dbReference type="NCBI Taxonomy" id="153919"/>
    <lineage>
        <taxon>Eukaryota</taxon>
        <taxon>Fungi</taxon>
        <taxon>Dikarya</taxon>
        <taxon>Basidiomycota</taxon>
        <taxon>Agaricomycotina</taxon>
        <taxon>Agaricomycetes</taxon>
        <taxon>Agaricomycetidae</taxon>
        <taxon>Agaricales</taxon>
        <taxon>Marasmiineae</taxon>
        <taxon>Omphalotaceae</taxon>
        <taxon>Lentinula</taxon>
    </lineage>
</organism>